<evidence type="ECO:0000259" key="1">
    <source>
        <dbReference type="PROSITE" id="PS51186"/>
    </source>
</evidence>
<dbReference type="Gene3D" id="3.40.630.30">
    <property type="match status" value="1"/>
</dbReference>
<dbReference type="InterPro" id="IPR016181">
    <property type="entry name" value="Acyl_CoA_acyltransferase"/>
</dbReference>
<name>A0A918DV83_9ACTN</name>
<dbReference type="PANTHER" id="PTHR13170">
    <property type="entry name" value="O-GLCNACASE"/>
    <property type="match status" value="1"/>
</dbReference>
<dbReference type="RefSeq" id="WP_189131193.1">
    <property type="nucleotide sequence ID" value="NZ_BMMS01000007.1"/>
</dbReference>
<reference evidence="2" key="2">
    <citation type="submission" date="2020-09" db="EMBL/GenBank/DDBJ databases">
        <authorList>
            <person name="Sun Q."/>
            <person name="Zhou Y."/>
        </authorList>
    </citation>
    <scope>NUCLEOTIDE SEQUENCE</scope>
    <source>
        <strain evidence="2">CGMCC 4.7201</strain>
    </source>
</reference>
<reference evidence="2" key="1">
    <citation type="journal article" date="2014" name="Int. J. Syst. Evol. Microbiol.">
        <title>Complete genome sequence of Corynebacterium casei LMG S-19264T (=DSM 44701T), isolated from a smear-ripened cheese.</title>
        <authorList>
            <consortium name="US DOE Joint Genome Institute (JGI-PGF)"/>
            <person name="Walter F."/>
            <person name="Albersmeier A."/>
            <person name="Kalinowski J."/>
            <person name="Ruckert C."/>
        </authorList>
    </citation>
    <scope>NUCLEOTIDE SEQUENCE</scope>
    <source>
        <strain evidence="2">CGMCC 4.7201</strain>
    </source>
</reference>
<protein>
    <recommendedName>
        <fullName evidence="1">N-acetyltransferase domain-containing protein</fullName>
    </recommendedName>
</protein>
<dbReference type="AlphaFoldDB" id="A0A918DV83"/>
<proteinExistence type="predicted"/>
<dbReference type="EMBL" id="BMMS01000007">
    <property type="protein sequence ID" value="GGO85638.1"/>
    <property type="molecule type" value="Genomic_DNA"/>
</dbReference>
<keyword evidence="3" id="KW-1185">Reference proteome</keyword>
<accession>A0A918DV83</accession>
<dbReference type="Pfam" id="PF00583">
    <property type="entry name" value="Acetyltransf_1"/>
    <property type="match status" value="1"/>
</dbReference>
<dbReference type="InterPro" id="IPR000182">
    <property type="entry name" value="GNAT_dom"/>
</dbReference>
<sequence length="200" mass="22120">MSVIRPARPGDRDALYDICLRTGDAGGDATGLVRDPELLGHIWAGPYPELYPDLAFVLEDDEGVAGYCVGAADTEEFISAFHRDWLPRLAGSHPAPSGPPANRDEELLRALHHPEEVFRVFFDGYPAHLHINLLPRAQGRGGGRALIETQCEALRERGCEGVHLGVRRSNTRARAFYAHVGFKELHEHADGFYFGRTLNP</sequence>
<feature type="domain" description="N-acetyltransferase" evidence="1">
    <location>
        <begin position="2"/>
        <end position="199"/>
    </location>
</feature>
<dbReference type="SUPFAM" id="SSF55729">
    <property type="entry name" value="Acyl-CoA N-acyltransferases (Nat)"/>
    <property type="match status" value="1"/>
</dbReference>
<organism evidence="2 3">
    <name type="scientific">Wenjunlia tyrosinilytica</name>
    <dbReference type="NCBI Taxonomy" id="1544741"/>
    <lineage>
        <taxon>Bacteria</taxon>
        <taxon>Bacillati</taxon>
        <taxon>Actinomycetota</taxon>
        <taxon>Actinomycetes</taxon>
        <taxon>Kitasatosporales</taxon>
        <taxon>Streptomycetaceae</taxon>
        <taxon>Wenjunlia</taxon>
    </lineage>
</organism>
<dbReference type="CDD" id="cd04301">
    <property type="entry name" value="NAT_SF"/>
    <property type="match status" value="1"/>
</dbReference>
<dbReference type="InterPro" id="IPR051822">
    <property type="entry name" value="Glycosyl_Hydrolase_84"/>
</dbReference>
<evidence type="ECO:0000313" key="2">
    <source>
        <dbReference type="EMBL" id="GGO85638.1"/>
    </source>
</evidence>
<dbReference type="PANTHER" id="PTHR13170:SF16">
    <property type="entry name" value="PROTEIN O-GLCNACASE"/>
    <property type="match status" value="1"/>
</dbReference>
<evidence type="ECO:0000313" key="3">
    <source>
        <dbReference type="Proteomes" id="UP000641932"/>
    </source>
</evidence>
<dbReference type="Proteomes" id="UP000641932">
    <property type="component" value="Unassembled WGS sequence"/>
</dbReference>
<gene>
    <name evidence="2" type="ORF">GCM10012280_19880</name>
</gene>
<dbReference type="GO" id="GO:0016747">
    <property type="term" value="F:acyltransferase activity, transferring groups other than amino-acyl groups"/>
    <property type="evidence" value="ECO:0007669"/>
    <property type="project" value="InterPro"/>
</dbReference>
<dbReference type="PROSITE" id="PS51186">
    <property type="entry name" value="GNAT"/>
    <property type="match status" value="1"/>
</dbReference>
<comment type="caution">
    <text evidence="2">The sequence shown here is derived from an EMBL/GenBank/DDBJ whole genome shotgun (WGS) entry which is preliminary data.</text>
</comment>